<keyword evidence="4" id="KW-0808">Transferase</keyword>
<dbReference type="GO" id="GO:0016301">
    <property type="term" value="F:kinase activity"/>
    <property type="evidence" value="ECO:0007669"/>
    <property type="project" value="UniProtKB-KW"/>
</dbReference>
<dbReference type="Proteomes" id="UP001595872">
    <property type="component" value="Unassembled WGS sequence"/>
</dbReference>
<dbReference type="InterPro" id="IPR011712">
    <property type="entry name" value="Sig_transdc_His_kin_sub3_dim/P"/>
</dbReference>
<dbReference type="CDD" id="cd16917">
    <property type="entry name" value="HATPase_UhpB-NarQ-NarX-like"/>
    <property type="match status" value="1"/>
</dbReference>
<protein>
    <recommendedName>
        <fullName evidence="2">histidine kinase</fullName>
        <ecNumber evidence="2">2.7.13.3</ecNumber>
    </recommendedName>
</protein>
<dbReference type="EC" id="2.7.13.3" evidence="2"/>
<keyword evidence="9" id="KW-0175">Coiled coil</keyword>
<keyword evidence="8" id="KW-0902">Two-component regulatory system</keyword>
<evidence type="ECO:0000256" key="8">
    <source>
        <dbReference type="ARBA" id="ARBA00023012"/>
    </source>
</evidence>
<comment type="catalytic activity">
    <reaction evidence="1">
        <text>ATP + protein L-histidine = ADP + protein N-phospho-L-histidine.</text>
        <dbReference type="EC" id="2.7.13.3"/>
    </reaction>
</comment>
<evidence type="ECO:0000256" key="3">
    <source>
        <dbReference type="ARBA" id="ARBA00022553"/>
    </source>
</evidence>
<evidence type="ECO:0000256" key="2">
    <source>
        <dbReference type="ARBA" id="ARBA00012438"/>
    </source>
</evidence>
<gene>
    <name evidence="12" type="ORF">ACFPCY_23220</name>
</gene>
<evidence type="ECO:0000256" key="7">
    <source>
        <dbReference type="ARBA" id="ARBA00022840"/>
    </source>
</evidence>
<dbReference type="EMBL" id="JBHSIT010000006">
    <property type="protein sequence ID" value="MFC4910244.1"/>
    <property type="molecule type" value="Genomic_DNA"/>
</dbReference>
<evidence type="ECO:0000256" key="5">
    <source>
        <dbReference type="ARBA" id="ARBA00022741"/>
    </source>
</evidence>
<dbReference type="Pfam" id="PF07730">
    <property type="entry name" value="HisKA_3"/>
    <property type="match status" value="1"/>
</dbReference>
<evidence type="ECO:0000313" key="13">
    <source>
        <dbReference type="Proteomes" id="UP001595872"/>
    </source>
</evidence>
<evidence type="ECO:0000256" key="1">
    <source>
        <dbReference type="ARBA" id="ARBA00000085"/>
    </source>
</evidence>
<name>A0ABV9U379_9ACTN</name>
<dbReference type="SUPFAM" id="SSF55874">
    <property type="entry name" value="ATPase domain of HSP90 chaperone/DNA topoisomerase II/histidine kinase"/>
    <property type="match status" value="1"/>
</dbReference>
<comment type="caution">
    <text evidence="12">The sequence shown here is derived from an EMBL/GenBank/DDBJ whole genome shotgun (WGS) entry which is preliminary data.</text>
</comment>
<evidence type="ECO:0000313" key="12">
    <source>
        <dbReference type="EMBL" id="MFC4910244.1"/>
    </source>
</evidence>
<evidence type="ECO:0000256" key="9">
    <source>
        <dbReference type="SAM" id="Coils"/>
    </source>
</evidence>
<feature type="domain" description="Histidine kinase/HSP90-like ATPase" evidence="10">
    <location>
        <begin position="398"/>
        <end position="482"/>
    </location>
</feature>
<evidence type="ECO:0000259" key="11">
    <source>
        <dbReference type="Pfam" id="PF07730"/>
    </source>
</evidence>
<reference evidence="13" key="1">
    <citation type="journal article" date="2019" name="Int. J. Syst. Evol. Microbiol.">
        <title>The Global Catalogue of Microorganisms (GCM) 10K type strain sequencing project: providing services to taxonomists for standard genome sequencing and annotation.</title>
        <authorList>
            <consortium name="The Broad Institute Genomics Platform"/>
            <consortium name="The Broad Institute Genome Sequencing Center for Infectious Disease"/>
            <person name="Wu L."/>
            <person name="Ma J."/>
        </authorList>
    </citation>
    <scope>NUCLEOTIDE SEQUENCE [LARGE SCALE GENOMIC DNA]</scope>
    <source>
        <strain evidence="13">KLKA75</strain>
    </source>
</reference>
<evidence type="ECO:0000259" key="10">
    <source>
        <dbReference type="Pfam" id="PF02518"/>
    </source>
</evidence>
<dbReference type="PANTHER" id="PTHR24421:SF10">
    <property type="entry name" value="NITRATE_NITRITE SENSOR PROTEIN NARQ"/>
    <property type="match status" value="1"/>
</dbReference>
<proteinExistence type="predicted"/>
<dbReference type="RefSeq" id="WP_378258394.1">
    <property type="nucleotide sequence ID" value="NZ_JBHSIT010000006.1"/>
</dbReference>
<dbReference type="Pfam" id="PF02518">
    <property type="entry name" value="HATPase_c"/>
    <property type="match status" value="1"/>
</dbReference>
<dbReference type="InterPro" id="IPR050482">
    <property type="entry name" value="Sensor_HK_TwoCompSys"/>
</dbReference>
<evidence type="ECO:0000256" key="6">
    <source>
        <dbReference type="ARBA" id="ARBA00022777"/>
    </source>
</evidence>
<dbReference type="PANTHER" id="PTHR24421">
    <property type="entry name" value="NITRATE/NITRITE SENSOR PROTEIN NARX-RELATED"/>
    <property type="match status" value="1"/>
</dbReference>
<feature type="domain" description="Signal transduction histidine kinase subgroup 3 dimerisation and phosphoacceptor" evidence="11">
    <location>
        <begin position="176"/>
        <end position="211"/>
    </location>
</feature>
<keyword evidence="5" id="KW-0547">Nucleotide-binding</keyword>
<keyword evidence="3" id="KW-0597">Phosphoprotein</keyword>
<keyword evidence="6 12" id="KW-0418">Kinase</keyword>
<keyword evidence="7" id="KW-0067">ATP-binding</keyword>
<evidence type="ECO:0000256" key="4">
    <source>
        <dbReference type="ARBA" id="ARBA00022679"/>
    </source>
</evidence>
<organism evidence="12 13">
    <name type="scientific">Actinomadura gamaensis</name>
    <dbReference type="NCBI Taxonomy" id="1763541"/>
    <lineage>
        <taxon>Bacteria</taxon>
        <taxon>Bacillati</taxon>
        <taxon>Actinomycetota</taxon>
        <taxon>Actinomycetes</taxon>
        <taxon>Streptosporangiales</taxon>
        <taxon>Thermomonosporaceae</taxon>
        <taxon>Actinomadura</taxon>
    </lineage>
</organism>
<keyword evidence="13" id="KW-1185">Reference proteome</keyword>
<dbReference type="InterPro" id="IPR003594">
    <property type="entry name" value="HATPase_dom"/>
</dbReference>
<dbReference type="Gene3D" id="6.10.250.2870">
    <property type="match status" value="1"/>
</dbReference>
<sequence>MAGTWGRGRVARLLVVACAVGYLLLMRGPGDPHALVDCSIASASLGVLLAAVRWPMAAAFVQPVLLVLAARYGSGAPVVEKVGASVAVFEVTLRRDGRSAALALTALAAGYTAMWAGEAPQDIASLAYKGTVMLALPVLLAAYLRSVENEARAARERAAEAERRRELAEEATRMAERTAIARELHDIVAHHMASIVLRVGVARHVFAEANRPVPDAGVADELPAGAVNAPRPGAADAARADATGAARAGAAGGARAGAAGAARTDAADAARADAADAARADAADAARADAADAARADAAGGARAGGVRAGGGGADWRVAEVLDDVHGSATTALADLRRLLAALRADPGRDLGALMTDPGDLPAALAGIVDRAERAGLKVDAEVGAELTRLDAVRALTVLRLVQEGMTNVVKHAGPGAAVRLEVAADGGGRVRVELENDLPGGAPAEGSGHGLPGMRERVELAGGTLTVGPSGGGWRLAALLPAGAAA</sequence>
<dbReference type="Gene3D" id="3.30.565.10">
    <property type="entry name" value="Histidine kinase-like ATPase, C-terminal domain"/>
    <property type="match status" value="1"/>
</dbReference>
<feature type="coiled-coil region" evidence="9">
    <location>
        <begin position="144"/>
        <end position="178"/>
    </location>
</feature>
<dbReference type="InterPro" id="IPR036890">
    <property type="entry name" value="HATPase_C_sf"/>
</dbReference>
<accession>A0ABV9U379</accession>